<feature type="region of interest" description="Disordered" evidence="1">
    <location>
        <begin position="156"/>
        <end position="210"/>
    </location>
</feature>
<proteinExistence type="predicted"/>
<dbReference type="OrthoDB" id="10059293at2759"/>
<gene>
    <name evidence="2" type="ORF">AWC38_SpisGene20799</name>
</gene>
<evidence type="ECO:0000256" key="1">
    <source>
        <dbReference type="SAM" id="MobiDB-lite"/>
    </source>
</evidence>
<reference evidence="3" key="1">
    <citation type="journal article" date="2017" name="bioRxiv">
        <title>Comparative analysis of the genomes of Stylophora pistillata and Acropora digitifera provides evidence for extensive differences between species of corals.</title>
        <authorList>
            <person name="Voolstra C.R."/>
            <person name="Li Y."/>
            <person name="Liew Y.J."/>
            <person name="Baumgarten S."/>
            <person name="Zoccola D."/>
            <person name="Flot J.-F."/>
            <person name="Tambutte S."/>
            <person name="Allemand D."/>
            <person name="Aranda M."/>
        </authorList>
    </citation>
    <scope>NUCLEOTIDE SEQUENCE [LARGE SCALE GENOMIC DNA]</scope>
</reference>
<accession>A0A2B4RET9</accession>
<dbReference type="AlphaFoldDB" id="A0A2B4RET9"/>
<dbReference type="EMBL" id="LSMT01000699">
    <property type="protein sequence ID" value="PFX15010.1"/>
    <property type="molecule type" value="Genomic_DNA"/>
</dbReference>
<keyword evidence="3" id="KW-1185">Reference proteome</keyword>
<sequence>MLNLKARTKGKLADGKPIGGRGRLTESRIKRLQKYYGLAIRQNTLTKANLTEREVDVAVYTMKKNIIAILHHSVQSQDAAKQHRFCPVGEDSWCKWQQDCATGTNTYEAGDCLPEVFFELLKPTFITLSETKLLQSGAASRARIMQRLAIPAGEYTQKASEEKDKRRLRKSDLQTSAKEKKRRQGEQMRRTRREDALREADGDTYEPGGF</sequence>
<organism evidence="2 3">
    <name type="scientific">Stylophora pistillata</name>
    <name type="common">Smooth cauliflower coral</name>
    <dbReference type="NCBI Taxonomy" id="50429"/>
    <lineage>
        <taxon>Eukaryota</taxon>
        <taxon>Metazoa</taxon>
        <taxon>Cnidaria</taxon>
        <taxon>Anthozoa</taxon>
        <taxon>Hexacorallia</taxon>
        <taxon>Scleractinia</taxon>
        <taxon>Astrocoeniina</taxon>
        <taxon>Pocilloporidae</taxon>
        <taxon>Stylophora</taxon>
    </lineage>
</organism>
<dbReference type="Proteomes" id="UP000225706">
    <property type="component" value="Unassembled WGS sequence"/>
</dbReference>
<name>A0A2B4RET9_STYPI</name>
<evidence type="ECO:0000313" key="2">
    <source>
        <dbReference type="EMBL" id="PFX15010.1"/>
    </source>
</evidence>
<feature type="compositionally biased region" description="Basic and acidic residues" evidence="1">
    <location>
        <begin position="184"/>
        <end position="201"/>
    </location>
</feature>
<comment type="caution">
    <text evidence="2">The sequence shown here is derived from an EMBL/GenBank/DDBJ whole genome shotgun (WGS) entry which is preliminary data.</text>
</comment>
<evidence type="ECO:0000313" key="3">
    <source>
        <dbReference type="Proteomes" id="UP000225706"/>
    </source>
</evidence>
<protein>
    <submittedName>
        <fullName evidence="2">Uncharacterized protein</fullName>
    </submittedName>
</protein>